<dbReference type="GO" id="GO:0050660">
    <property type="term" value="F:flavin adenine dinucleotide binding"/>
    <property type="evidence" value="ECO:0007669"/>
    <property type="project" value="InterPro"/>
</dbReference>
<evidence type="ECO:0000313" key="2">
    <source>
        <dbReference type="EMBL" id="PKU30244.1"/>
    </source>
</evidence>
<dbReference type="AlphaFoldDB" id="A0A2I0T8X9"/>
<dbReference type="Gene3D" id="1.10.540.10">
    <property type="entry name" value="Acyl-CoA dehydrogenase/oxidase, N-terminal domain"/>
    <property type="match status" value="1"/>
</dbReference>
<name>A0A2I0T8X9_LIMLA</name>
<organism evidence="2 3">
    <name type="scientific">Limosa lapponica baueri</name>
    <dbReference type="NCBI Taxonomy" id="1758121"/>
    <lineage>
        <taxon>Eukaryota</taxon>
        <taxon>Metazoa</taxon>
        <taxon>Chordata</taxon>
        <taxon>Craniata</taxon>
        <taxon>Vertebrata</taxon>
        <taxon>Euteleostomi</taxon>
        <taxon>Archelosauria</taxon>
        <taxon>Archosauria</taxon>
        <taxon>Dinosauria</taxon>
        <taxon>Saurischia</taxon>
        <taxon>Theropoda</taxon>
        <taxon>Coelurosauria</taxon>
        <taxon>Aves</taxon>
        <taxon>Neognathae</taxon>
        <taxon>Neoaves</taxon>
        <taxon>Charadriiformes</taxon>
        <taxon>Scolopacidae</taxon>
        <taxon>Limosa</taxon>
    </lineage>
</organism>
<keyword evidence="3" id="KW-1185">Reference proteome</keyword>
<proteinExistence type="predicted"/>
<dbReference type="OrthoDB" id="9057146at2759"/>
<reference evidence="3" key="1">
    <citation type="submission" date="2017-11" db="EMBL/GenBank/DDBJ databases">
        <authorList>
            <person name="Lima N.C."/>
            <person name="Parody-Merino A.M."/>
            <person name="Battley P.F."/>
            <person name="Fidler A.E."/>
            <person name="Prosdocimi F."/>
        </authorList>
    </citation>
    <scope>NUCLEOTIDE SEQUENCE [LARGE SCALE GENOMIC DNA]</scope>
</reference>
<dbReference type="Pfam" id="PF02771">
    <property type="entry name" value="Acyl-CoA_dh_N"/>
    <property type="match status" value="1"/>
</dbReference>
<dbReference type="InterPro" id="IPR037069">
    <property type="entry name" value="AcylCoA_DH/ox_N_sf"/>
</dbReference>
<gene>
    <name evidence="2" type="ORF">llap_19451</name>
</gene>
<dbReference type="GO" id="GO:0016627">
    <property type="term" value="F:oxidoreductase activity, acting on the CH-CH group of donors"/>
    <property type="evidence" value="ECO:0007669"/>
    <property type="project" value="InterPro"/>
</dbReference>
<sequence>MDFWKMRGESKCRLDPSALNRADLLGSVPGKKKGNEVSPPGLSCVVMVNTSSAFSGKVPLRPVQLIDKEINPFVDKWEEEGQFPAHTVFKALGQAGFLGVDKPTGQSTVQNSMQNGHSEGYQLCKYRK</sequence>
<feature type="domain" description="Acyl-CoA dehydrogenase/oxidase N-terminal" evidence="1">
    <location>
        <begin position="65"/>
        <end position="104"/>
    </location>
</feature>
<accession>A0A2I0T8X9</accession>
<dbReference type="InterPro" id="IPR013786">
    <property type="entry name" value="AcylCoA_DH/ox_N"/>
</dbReference>
<reference evidence="3" key="2">
    <citation type="submission" date="2017-12" db="EMBL/GenBank/DDBJ databases">
        <title>Genome sequence of the Bar-tailed Godwit (Limosa lapponica baueri).</title>
        <authorList>
            <person name="Lima N.C.B."/>
            <person name="Parody-Merino A.M."/>
            <person name="Battley P.F."/>
            <person name="Fidler A.E."/>
            <person name="Prosdocimi F."/>
        </authorList>
    </citation>
    <scope>NUCLEOTIDE SEQUENCE [LARGE SCALE GENOMIC DNA]</scope>
</reference>
<protein>
    <recommendedName>
        <fullName evidence="1">Acyl-CoA dehydrogenase/oxidase N-terminal domain-containing protein</fullName>
    </recommendedName>
</protein>
<dbReference type="Proteomes" id="UP000233556">
    <property type="component" value="Unassembled WGS sequence"/>
</dbReference>
<evidence type="ECO:0000313" key="3">
    <source>
        <dbReference type="Proteomes" id="UP000233556"/>
    </source>
</evidence>
<evidence type="ECO:0000259" key="1">
    <source>
        <dbReference type="Pfam" id="PF02771"/>
    </source>
</evidence>
<dbReference type="EMBL" id="KZ515119">
    <property type="protein sequence ID" value="PKU30244.1"/>
    <property type="molecule type" value="Genomic_DNA"/>
</dbReference>